<reference evidence="2 3" key="1">
    <citation type="submission" date="2016-11" db="EMBL/GenBank/DDBJ databases">
        <authorList>
            <person name="Jaros S."/>
            <person name="Januszkiewicz K."/>
            <person name="Wedrychowicz H."/>
        </authorList>
    </citation>
    <scope>NUCLEOTIDE SEQUENCE [LARGE SCALE GENOMIC DNA]</scope>
    <source>
        <strain evidence="2 3">DSM 17137</strain>
    </source>
</reference>
<dbReference type="AlphaFoldDB" id="A0A1M4THV9"/>
<evidence type="ECO:0000313" key="3">
    <source>
        <dbReference type="Proteomes" id="UP000184533"/>
    </source>
</evidence>
<feature type="region of interest" description="Disordered" evidence="1">
    <location>
        <begin position="1"/>
        <end position="24"/>
    </location>
</feature>
<sequence>MTANSSLIRRPASPPCEGVTKPGPPAVIPAKAGMTRCVWRHRVGLPQNRPLSLRPLPLEGRAGVGVLRLSRGESVRGVPSPTPTFPPKLFPLLSPLAPSCPHSRTSTARSRRTVGAGNAGGVGVVLSRWATPSVSAEKPPPLVRSRKKYRRDGETLVSFHCDYRIETKVSPSPQQAGRNAQHFRLEVPALPFGSAEHVHPPVPRRAAIIHARGRIDD</sequence>
<protein>
    <submittedName>
        <fullName evidence="2">Uncharacterized protein</fullName>
    </submittedName>
</protein>
<gene>
    <name evidence="2" type="ORF">SAMN02745223_00382</name>
</gene>
<name>A0A1M4THV9_9HYPH</name>
<evidence type="ECO:0000256" key="1">
    <source>
        <dbReference type="SAM" id="MobiDB-lite"/>
    </source>
</evidence>
<proteinExistence type="predicted"/>
<dbReference type="Proteomes" id="UP000184533">
    <property type="component" value="Unassembled WGS sequence"/>
</dbReference>
<evidence type="ECO:0000313" key="2">
    <source>
        <dbReference type="EMBL" id="SHE44050.1"/>
    </source>
</evidence>
<dbReference type="EMBL" id="FQVC01000001">
    <property type="protein sequence ID" value="SHE44050.1"/>
    <property type="molecule type" value="Genomic_DNA"/>
</dbReference>
<organism evidence="2 3">
    <name type="scientific">Devosia limi DSM 17137</name>
    <dbReference type="NCBI Taxonomy" id="1121477"/>
    <lineage>
        <taxon>Bacteria</taxon>
        <taxon>Pseudomonadati</taxon>
        <taxon>Pseudomonadota</taxon>
        <taxon>Alphaproteobacteria</taxon>
        <taxon>Hyphomicrobiales</taxon>
        <taxon>Devosiaceae</taxon>
        <taxon>Devosia</taxon>
    </lineage>
</organism>
<accession>A0A1M4THV9</accession>